<comment type="similarity">
    <text evidence="6">Belongs to the exbB/tolQ family.</text>
</comment>
<keyword evidence="2" id="KW-1003">Cell membrane</keyword>
<dbReference type="InterPro" id="IPR050790">
    <property type="entry name" value="ExbB/TolQ_transport"/>
</dbReference>
<organism evidence="8 9">
    <name type="scientific">Rhodoblastus sphagnicola</name>
    <dbReference type="NCBI Taxonomy" id="333368"/>
    <lineage>
        <taxon>Bacteria</taxon>
        <taxon>Pseudomonadati</taxon>
        <taxon>Pseudomonadota</taxon>
        <taxon>Alphaproteobacteria</taxon>
        <taxon>Hyphomicrobiales</taxon>
        <taxon>Rhodoblastaceae</taxon>
        <taxon>Rhodoblastus</taxon>
    </lineage>
</organism>
<keyword evidence="8" id="KW-0966">Cell projection</keyword>
<evidence type="ECO:0000256" key="2">
    <source>
        <dbReference type="ARBA" id="ARBA00022475"/>
    </source>
</evidence>
<proteinExistence type="inferred from homology"/>
<dbReference type="Pfam" id="PF01618">
    <property type="entry name" value="MotA_ExbB"/>
    <property type="match status" value="1"/>
</dbReference>
<keyword evidence="6" id="KW-0813">Transport</keyword>
<evidence type="ECO:0000256" key="5">
    <source>
        <dbReference type="ARBA" id="ARBA00023136"/>
    </source>
</evidence>
<dbReference type="GO" id="GO:0005886">
    <property type="term" value="C:plasma membrane"/>
    <property type="evidence" value="ECO:0007669"/>
    <property type="project" value="UniProtKB-SubCell"/>
</dbReference>
<dbReference type="InterPro" id="IPR002898">
    <property type="entry name" value="MotA_ExbB_proton_chnl"/>
</dbReference>
<evidence type="ECO:0000256" key="4">
    <source>
        <dbReference type="ARBA" id="ARBA00022989"/>
    </source>
</evidence>
<evidence type="ECO:0000256" key="3">
    <source>
        <dbReference type="ARBA" id="ARBA00022692"/>
    </source>
</evidence>
<keyword evidence="6" id="KW-0653">Protein transport</keyword>
<dbReference type="PANTHER" id="PTHR30625">
    <property type="entry name" value="PROTEIN TOLQ"/>
    <property type="match status" value="1"/>
</dbReference>
<keyword evidence="8" id="KW-0969">Cilium</keyword>
<reference evidence="8 9" key="1">
    <citation type="journal article" date="2018" name="Arch. Microbiol.">
        <title>New insights into the metabolic potential of the phototrophic purple bacterium Rhodopila globiformis DSM 161(T) from its draft genome sequence and evidence for a vanadium-dependent nitrogenase.</title>
        <authorList>
            <person name="Imhoff J.F."/>
            <person name="Rahn T."/>
            <person name="Kunzel S."/>
            <person name="Neulinger S.C."/>
        </authorList>
    </citation>
    <scope>NUCLEOTIDE SEQUENCE [LARGE SCALE GENOMIC DNA]</scope>
    <source>
        <strain evidence="8 9">DSM 16996</strain>
    </source>
</reference>
<comment type="caution">
    <text evidence="8">The sequence shown here is derived from an EMBL/GenBank/DDBJ whole genome shotgun (WGS) entry which is preliminary data.</text>
</comment>
<evidence type="ECO:0000256" key="1">
    <source>
        <dbReference type="ARBA" id="ARBA00004651"/>
    </source>
</evidence>
<dbReference type="OrthoDB" id="8450048at2"/>
<protein>
    <submittedName>
        <fullName evidence="8">Flagellar motor protein MotA</fullName>
    </submittedName>
</protein>
<dbReference type="AlphaFoldDB" id="A0A2S6MXA2"/>
<feature type="domain" description="MotA/TolQ/ExbB proton channel" evidence="7">
    <location>
        <begin position="82"/>
        <end position="178"/>
    </location>
</feature>
<accession>A0A2S6MXA2</accession>
<keyword evidence="4" id="KW-1133">Transmembrane helix</keyword>
<gene>
    <name evidence="8" type="ORF">CCR94_21455</name>
</gene>
<dbReference type="RefSeq" id="WP_104510162.1">
    <property type="nucleotide sequence ID" value="NZ_JACIGC010000012.1"/>
</dbReference>
<dbReference type="GO" id="GO:0017038">
    <property type="term" value="P:protein import"/>
    <property type="evidence" value="ECO:0007669"/>
    <property type="project" value="TreeGrafter"/>
</dbReference>
<keyword evidence="5" id="KW-0472">Membrane</keyword>
<evidence type="ECO:0000259" key="7">
    <source>
        <dbReference type="Pfam" id="PF01618"/>
    </source>
</evidence>
<evidence type="ECO:0000313" key="9">
    <source>
        <dbReference type="Proteomes" id="UP000239089"/>
    </source>
</evidence>
<name>A0A2S6MXA2_9HYPH</name>
<keyword evidence="3" id="KW-0812">Transmembrane</keyword>
<sequence>MDSLSLSPLALFLQAGIIGKAVMIVLGLASIWCWVLIVEALFGLSRLSRAVCDPGAALLAEADAQGASEAKIHIPGESVSERRARTAERLTRAHVEVLMQAEGGLANLAVISSVSPFIGLFGTVWGIMASFVGIAAAHDTSLAVVAPGIAEALAATAYGLAAAIPAAIAYNRLGAAFSTLGQKLVHRAADRAAEFCRA</sequence>
<keyword evidence="9" id="KW-1185">Reference proteome</keyword>
<evidence type="ECO:0000313" key="8">
    <source>
        <dbReference type="EMBL" id="PPQ26987.1"/>
    </source>
</evidence>
<dbReference type="Proteomes" id="UP000239089">
    <property type="component" value="Unassembled WGS sequence"/>
</dbReference>
<dbReference type="PANTHER" id="PTHR30625:SF16">
    <property type="entry name" value="BIOPOLYMER TRANSPORT PROTEIN EXBB"/>
    <property type="match status" value="1"/>
</dbReference>
<comment type="subcellular location">
    <subcellularLocation>
        <location evidence="1">Cell membrane</location>
        <topology evidence="1">Multi-pass membrane protein</topology>
    </subcellularLocation>
    <subcellularLocation>
        <location evidence="6">Membrane</location>
        <topology evidence="6">Multi-pass membrane protein</topology>
    </subcellularLocation>
</comment>
<evidence type="ECO:0000256" key="6">
    <source>
        <dbReference type="RuleBase" id="RU004057"/>
    </source>
</evidence>
<keyword evidence="8" id="KW-0282">Flagellum</keyword>
<dbReference type="EMBL" id="NHSJ01000129">
    <property type="protein sequence ID" value="PPQ26987.1"/>
    <property type="molecule type" value="Genomic_DNA"/>
</dbReference>